<dbReference type="SUPFAM" id="SSF50998">
    <property type="entry name" value="Quinoprotein alcohol dehydrogenase-like"/>
    <property type="match status" value="1"/>
</dbReference>
<dbReference type="Gene3D" id="1.20.1280.50">
    <property type="match status" value="1"/>
</dbReference>
<protein>
    <recommendedName>
        <fullName evidence="1">F-box domain-containing protein</fullName>
    </recommendedName>
</protein>
<dbReference type="SUPFAM" id="SSF81383">
    <property type="entry name" value="F-box domain"/>
    <property type="match status" value="1"/>
</dbReference>
<dbReference type="Proteomes" id="UP000077521">
    <property type="component" value="Unassembled WGS sequence"/>
</dbReference>
<organism evidence="2 3">
    <name type="scientific">Tilletia indica</name>
    <dbReference type="NCBI Taxonomy" id="43049"/>
    <lineage>
        <taxon>Eukaryota</taxon>
        <taxon>Fungi</taxon>
        <taxon>Dikarya</taxon>
        <taxon>Basidiomycota</taxon>
        <taxon>Ustilaginomycotina</taxon>
        <taxon>Exobasidiomycetes</taxon>
        <taxon>Tilletiales</taxon>
        <taxon>Tilletiaceae</taxon>
        <taxon>Tilletia</taxon>
    </lineage>
</organism>
<dbReference type="SMART" id="SM00564">
    <property type="entry name" value="PQQ"/>
    <property type="match status" value="2"/>
</dbReference>
<dbReference type="PROSITE" id="PS50181">
    <property type="entry name" value="FBOX"/>
    <property type="match status" value="1"/>
</dbReference>
<name>A0A8T8SWF1_9BASI</name>
<dbReference type="Gene3D" id="2.130.10.10">
    <property type="entry name" value="YVTN repeat-like/Quinoprotein amine dehydrogenase"/>
    <property type="match status" value="1"/>
</dbReference>
<dbReference type="EMBL" id="LWDF02000328">
    <property type="protein sequence ID" value="KAE8250394.1"/>
    <property type="molecule type" value="Genomic_DNA"/>
</dbReference>
<dbReference type="InterPro" id="IPR001810">
    <property type="entry name" value="F-box_dom"/>
</dbReference>
<evidence type="ECO:0000313" key="3">
    <source>
        <dbReference type="Proteomes" id="UP000077521"/>
    </source>
</evidence>
<comment type="caution">
    <text evidence="2">The sequence shown here is derived from an EMBL/GenBank/DDBJ whole genome shotgun (WGS) entry which is preliminary data.</text>
</comment>
<feature type="domain" description="F-box" evidence="1">
    <location>
        <begin position="3"/>
        <end position="49"/>
    </location>
</feature>
<keyword evidence="3" id="KW-1185">Reference proteome</keyword>
<dbReference type="AlphaFoldDB" id="A0A8T8SWF1"/>
<accession>A0A8T8SWF1</accession>
<dbReference type="InterPro" id="IPR018391">
    <property type="entry name" value="PQQ_b-propeller_rpt"/>
</dbReference>
<dbReference type="InterPro" id="IPR011047">
    <property type="entry name" value="Quinoprotein_ADH-like_sf"/>
</dbReference>
<dbReference type="InterPro" id="IPR015943">
    <property type="entry name" value="WD40/YVTN_repeat-like_dom_sf"/>
</dbReference>
<dbReference type="InterPro" id="IPR036047">
    <property type="entry name" value="F-box-like_dom_sf"/>
</dbReference>
<gene>
    <name evidence="2" type="ORF">A4X13_0g4763</name>
</gene>
<reference evidence="2" key="2">
    <citation type="journal article" date="2019" name="IMA Fungus">
        <title>Genome sequencing and comparison of five Tilletia species to identify candidate genes for the detection of regulated species infecting wheat.</title>
        <authorList>
            <person name="Nguyen H.D.T."/>
            <person name="Sultana T."/>
            <person name="Kesanakurti P."/>
            <person name="Hambleton S."/>
        </authorList>
    </citation>
    <scope>NUCLEOTIDE SEQUENCE</scope>
    <source>
        <strain evidence="2">DAOMC 236416</strain>
    </source>
</reference>
<dbReference type="SMART" id="SM00256">
    <property type="entry name" value="FBOX"/>
    <property type="match status" value="1"/>
</dbReference>
<dbReference type="Pfam" id="PF12937">
    <property type="entry name" value="F-box-like"/>
    <property type="match status" value="1"/>
</dbReference>
<evidence type="ECO:0000313" key="2">
    <source>
        <dbReference type="EMBL" id="KAE8250394.1"/>
    </source>
</evidence>
<sequence>MSFDILAALPPELAIEIFAFLDPGSLTRCTAVSKAWRNAIANDLIWRRVATEQLCLCPDETEVQDLATLPSLKRWSASGHLAGLANFRQLCVRWQQVLVGWRGRRGLIEDQQGLDQSEPEPPEGTAAIRHPSLTGVSKIQATSDTIGVMAPEGQLDIWRIKLDPEDRTLIATTRTGGLYVVDIATNQIVWQLGSHQIGSYKHLEGERGVLVMNRRGPDGEECFEVWVHRRLIPDEGNGELYQSRSIILTSQGVRASRFKWPIFCGMGELGTAFFWDLTDPDQPRQLNSIDASARHSHAREINYVDFDDQHLFLVGQYLDQVTIYDRTTGQVKWSMAAYLRQADAASLVRSYKMEFDDLRAQPTDPRLSTFDFFERKLLPKEIDPQLKEKIERGGAVAVGDGRFEWVAIHPDEATGALFILGRLMLVIIPNFASLSESSCRVPIMAIEYRTWGFHQSTFPMFSDVVHQLPLTVADGRALFVEANNILVDLAPQRQVPLTPGSAPFLLPADPDVLPPLRVFGSHNPFFDLADRIGIHGCSCAQMDAANIFTVFQTEAPDYEDAEDEADMREAICEVLHWHVDADA</sequence>
<evidence type="ECO:0000259" key="1">
    <source>
        <dbReference type="PROSITE" id="PS50181"/>
    </source>
</evidence>
<reference evidence="2" key="1">
    <citation type="submission" date="2016-04" db="EMBL/GenBank/DDBJ databases">
        <authorList>
            <person name="Nguyen H.D."/>
            <person name="Samba Siva P."/>
            <person name="Cullis J."/>
            <person name="Levesque C.A."/>
            <person name="Hambleton S."/>
        </authorList>
    </citation>
    <scope>NUCLEOTIDE SEQUENCE</scope>
    <source>
        <strain evidence="2">DAOMC 236416</strain>
    </source>
</reference>
<proteinExistence type="predicted"/>